<keyword evidence="2" id="KW-0472">Membrane</keyword>
<dbReference type="WBParaSite" id="Pan_g13908.t1">
    <property type="protein sequence ID" value="Pan_g13908.t1"/>
    <property type="gene ID" value="Pan_g13908"/>
</dbReference>
<accession>A0A7E4ZRY1</accession>
<evidence type="ECO:0000256" key="1">
    <source>
        <dbReference type="SAM" id="MobiDB-lite"/>
    </source>
</evidence>
<feature type="region of interest" description="Disordered" evidence="1">
    <location>
        <begin position="53"/>
        <end position="83"/>
    </location>
</feature>
<dbReference type="Proteomes" id="UP000492821">
    <property type="component" value="Unassembled WGS sequence"/>
</dbReference>
<reference evidence="4" key="2">
    <citation type="submission" date="2020-10" db="UniProtKB">
        <authorList>
            <consortium name="WormBaseParasite"/>
        </authorList>
    </citation>
    <scope>IDENTIFICATION</scope>
</reference>
<proteinExistence type="predicted"/>
<reference evidence="3" key="1">
    <citation type="journal article" date="2013" name="Genetics">
        <title>The draft genome and transcriptome of Panagrellus redivivus are shaped by the harsh demands of a free-living lifestyle.</title>
        <authorList>
            <person name="Srinivasan J."/>
            <person name="Dillman A.R."/>
            <person name="Macchietto M.G."/>
            <person name="Heikkinen L."/>
            <person name="Lakso M."/>
            <person name="Fracchia K.M."/>
            <person name="Antoshechkin I."/>
            <person name="Mortazavi A."/>
            <person name="Wong G."/>
            <person name="Sternberg P.W."/>
        </authorList>
    </citation>
    <scope>NUCLEOTIDE SEQUENCE [LARGE SCALE GENOMIC DNA]</scope>
    <source>
        <strain evidence="3">MT8872</strain>
    </source>
</reference>
<dbReference type="AlphaFoldDB" id="A0A7E4ZRY1"/>
<organism evidence="3 4">
    <name type="scientific">Panagrellus redivivus</name>
    <name type="common">Microworm</name>
    <dbReference type="NCBI Taxonomy" id="6233"/>
    <lineage>
        <taxon>Eukaryota</taxon>
        <taxon>Metazoa</taxon>
        <taxon>Ecdysozoa</taxon>
        <taxon>Nematoda</taxon>
        <taxon>Chromadorea</taxon>
        <taxon>Rhabditida</taxon>
        <taxon>Tylenchina</taxon>
        <taxon>Panagrolaimomorpha</taxon>
        <taxon>Panagrolaimoidea</taxon>
        <taxon>Panagrolaimidae</taxon>
        <taxon>Panagrellus</taxon>
    </lineage>
</organism>
<sequence length="118" mass="13221">MATNSGERTTIVIEDAPHHELQIPVDCGQNTDNLTSLYYTTIRHLQNQQTELPLPPKLQWPPAPAATEDLATATSDSDNPETESSDMLITYLQRIIWCVFCVSMAGALIMTFYILFAY</sequence>
<evidence type="ECO:0000313" key="3">
    <source>
        <dbReference type="Proteomes" id="UP000492821"/>
    </source>
</evidence>
<evidence type="ECO:0000313" key="4">
    <source>
        <dbReference type="WBParaSite" id="Pan_g13908.t1"/>
    </source>
</evidence>
<feature type="compositionally biased region" description="Pro residues" evidence="1">
    <location>
        <begin position="53"/>
        <end position="64"/>
    </location>
</feature>
<feature type="transmembrane region" description="Helical" evidence="2">
    <location>
        <begin position="95"/>
        <end position="116"/>
    </location>
</feature>
<name>A0A7E4ZRY1_PANRE</name>
<evidence type="ECO:0000256" key="2">
    <source>
        <dbReference type="SAM" id="Phobius"/>
    </source>
</evidence>
<keyword evidence="2" id="KW-1133">Transmembrane helix</keyword>
<keyword evidence="2" id="KW-0812">Transmembrane</keyword>
<keyword evidence="3" id="KW-1185">Reference proteome</keyword>
<protein>
    <submittedName>
        <fullName evidence="4">Membrane protein UL56</fullName>
    </submittedName>
</protein>